<gene>
    <name evidence="1" type="ORF">SCALOS_LOCUS7091</name>
</gene>
<protein>
    <submittedName>
        <fullName evidence="1">2070_t:CDS:1</fullName>
    </submittedName>
</protein>
<proteinExistence type="predicted"/>
<evidence type="ECO:0000313" key="1">
    <source>
        <dbReference type="EMBL" id="CAG8605765.1"/>
    </source>
</evidence>
<dbReference type="EMBL" id="CAJVPM010015127">
    <property type="protein sequence ID" value="CAG8605765.1"/>
    <property type="molecule type" value="Genomic_DNA"/>
</dbReference>
<dbReference type="Proteomes" id="UP000789860">
    <property type="component" value="Unassembled WGS sequence"/>
</dbReference>
<comment type="caution">
    <text evidence="1">The sequence shown here is derived from an EMBL/GenBank/DDBJ whole genome shotgun (WGS) entry which is preliminary data.</text>
</comment>
<accession>A0ACA9MR56</accession>
<feature type="non-terminal residue" evidence="1">
    <location>
        <position position="43"/>
    </location>
</feature>
<reference evidence="1" key="1">
    <citation type="submission" date="2021-06" db="EMBL/GenBank/DDBJ databases">
        <authorList>
            <person name="Kallberg Y."/>
            <person name="Tangrot J."/>
            <person name="Rosling A."/>
        </authorList>
    </citation>
    <scope>NUCLEOTIDE SEQUENCE</scope>
    <source>
        <strain evidence="1">AU212A</strain>
    </source>
</reference>
<name>A0ACA9MR56_9GLOM</name>
<keyword evidence="2" id="KW-1185">Reference proteome</keyword>
<evidence type="ECO:0000313" key="2">
    <source>
        <dbReference type="Proteomes" id="UP000789860"/>
    </source>
</evidence>
<organism evidence="1 2">
    <name type="scientific">Scutellospora calospora</name>
    <dbReference type="NCBI Taxonomy" id="85575"/>
    <lineage>
        <taxon>Eukaryota</taxon>
        <taxon>Fungi</taxon>
        <taxon>Fungi incertae sedis</taxon>
        <taxon>Mucoromycota</taxon>
        <taxon>Glomeromycotina</taxon>
        <taxon>Glomeromycetes</taxon>
        <taxon>Diversisporales</taxon>
        <taxon>Gigasporaceae</taxon>
        <taxon>Scutellospora</taxon>
    </lineage>
</organism>
<sequence>MIQHNQRIEAGPSNTNLINEVTYTNQNDDNDDLFASEYITRRI</sequence>